<dbReference type="InterPro" id="IPR004919">
    <property type="entry name" value="GmrSD_N"/>
</dbReference>
<dbReference type="PANTHER" id="PTHR37292">
    <property type="entry name" value="VNG6097C"/>
    <property type="match status" value="1"/>
</dbReference>
<sequence length="569" mass="65671">MAYEKKSIRTIIDDANSRRVYLPAIQRKYVWGDAQITRLMDFIMLGYPIGTFLFWRVKKTIVNQKEYSMYELIKDYHERDAYKNPAAPQPFPVGSGDETICAVLDGQQRLTSLYIALQGSMSRKLPNKRWKNDDAFPKKELYFDLHSEKTGEADISYEFKFLTAEEAAKNKDDKLWYFVKDILKYSAEDLLTEVIIPNGWATDKVATKNISLLHTRLVTDEIINYFEVVDDSIDSVLDIFVRVNSGGTVLSKSDSTIVSYWDKARDEIDKLLSEINKKGEGFKFSNDFIMRTCLYLLDMSVALKVETFKKDSILKIKENWDSIRKAINDTVDLLNEFGFNSENIISYVAVSPMVYYRYKGGNFDSSSKAELRKYIVIAQVKQIFGAASNSALTSIREALKAAPSNSFSMKNLNGIRFTGDRTLRYTVDEIDVMFDTYEIGTYTFMLLSLMYPNLKYSQKGFHQDHMHPYTGFEEGKIKDLVLPDGTVIDDDTKEDWRRRRNTLANFQLLEGRENESKNATPLVDWLKITENSENAKYLPSDVSYELANFEEFMEKRQKLMSKALKGILL</sequence>
<dbReference type="EMBL" id="CAACYI010000001">
    <property type="protein sequence ID" value="VFB17429.1"/>
    <property type="molecule type" value="Genomic_DNA"/>
</dbReference>
<protein>
    <submittedName>
        <fullName evidence="2">Uncharacterized conserved protein</fullName>
    </submittedName>
</protein>
<comment type="caution">
    <text evidence="2">The sequence shown here is derived from an EMBL/GenBank/DDBJ whole genome shotgun (WGS) entry which is preliminary data.</text>
</comment>
<evidence type="ECO:0000313" key="3">
    <source>
        <dbReference type="Proteomes" id="UP000377798"/>
    </source>
</evidence>
<reference evidence="2 3" key="1">
    <citation type="submission" date="2019-02" db="EMBL/GenBank/DDBJ databases">
        <authorList>
            <consortium name="Pathogen Informatics"/>
        </authorList>
    </citation>
    <scope>NUCLEOTIDE SEQUENCE [LARGE SCALE GENOMIC DNA]</scope>
    <source>
        <strain evidence="2 3">3012STDY7089603</strain>
    </source>
</reference>
<dbReference type="AlphaFoldDB" id="A0A8H2QZ58"/>
<gene>
    <name evidence="2" type="ORF">NCTC13150_02022</name>
</gene>
<dbReference type="Pfam" id="PF03235">
    <property type="entry name" value="GmrSD_N"/>
    <property type="match status" value="1"/>
</dbReference>
<name>A0A8H2QZ58_9FIRM</name>
<proteinExistence type="predicted"/>
<dbReference type="RefSeq" id="WP_131749953.1">
    <property type="nucleotide sequence ID" value="NZ_CAACYI010000001.1"/>
</dbReference>
<organism evidence="2 3">
    <name type="scientific">Urinicoccus massiliensis</name>
    <dbReference type="NCBI Taxonomy" id="1723382"/>
    <lineage>
        <taxon>Bacteria</taxon>
        <taxon>Bacillati</taxon>
        <taxon>Bacillota</taxon>
        <taxon>Tissierellia</taxon>
        <taxon>Tissierellales</taxon>
        <taxon>Peptoniphilaceae</taxon>
        <taxon>Urinicoccus</taxon>
    </lineage>
</organism>
<evidence type="ECO:0000313" key="2">
    <source>
        <dbReference type="EMBL" id="VFB17429.1"/>
    </source>
</evidence>
<dbReference type="Proteomes" id="UP000377798">
    <property type="component" value="Unassembled WGS sequence"/>
</dbReference>
<feature type="domain" description="GmrSD restriction endonucleases N-terminal" evidence="1">
    <location>
        <begin position="10"/>
        <end position="254"/>
    </location>
</feature>
<keyword evidence="3" id="KW-1185">Reference proteome</keyword>
<dbReference type="PANTHER" id="PTHR37292:SF2">
    <property type="entry name" value="DUF262 DOMAIN-CONTAINING PROTEIN"/>
    <property type="match status" value="1"/>
</dbReference>
<accession>A0A8H2QZ58</accession>
<evidence type="ECO:0000259" key="1">
    <source>
        <dbReference type="Pfam" id="PF03235"/>
    </source>
</evidence>